<sequence length="279" mass="30264">MGTFLRILIIIASLFLVGVGIILYAVYNSDPAQQDVLEEQSFDDNIEALAITVENSRVAIMPSEDETVRIVMSGNDDDFTLNTEVEGGRLAIEVEDRSPFFNFDFNRSYTLQVYVPASGLDSLSADSDNGSIKVSEITAAELLMEADNGRIALDAVESETVEVETDNGPVEMEDMEAAISVRSANGRILFSEVSGELEAQANNGRIELDTETLDFPVNFATNNGQIEIRTDSEPVNARIEAGVDNGSIDIYGRENEETVFGSGEVLIQLASNNGSITVE</sequence>
<reference evidence="3" key="1">
    <citation type="submission" date="2016-01" db="EMBL/GenBank/DDBJ databases">
        <title>Complete genome of Planococcus rifietoensis type strain M8.</title>
        <authorList>
            <person name="See-Too W.S."/>
        </authorList>
    </citation>
    <scope>NUCLEOTIDE SEQUENCE [LARGE SCALE GENOMIC DNA]</scope>
    <source>
        <strain evidence="3">M8</strain>
    </source>
</reference>
<keyword evidence="1" id="KW-0812">Transmembrane</keyword>
<dbReference type="InterPro" id="IPR025164">
    <property type="entry name" value="Toastrack_DUF4097"/>
</dbReference>
<name>A0A0U2J6Y5_9BACL</name>
<feature type="domain" description="DUF4097" evidence="2">
    <location>
        <begin position="46"/>
        <end position="278"/>
    </location>
</feature>
<accession>A0A0U2J6Y5</accession>
<dbReference type="EMBL" id="CP013659">
    <property type="protein sequence ID" value="ALS74882.1"/>
    <property type="molecule type" value="Genomic_DNA"/>
</dbReference>
<dbReference type="STRING" id="200991.AUC31_06435"/>
<dbReference type="KEGG" id="prt:AUC31_06435"/>
<organism evidence="3 4">
    <name type="scientific">Planococcus rifietoensis</name>
    <dbReference type="NCBI Taxonomy" id="200991"/>
    <lineage>
        <taxon>Bacteria</taxon>
        <taxon>Bacillati</taxon>
        <taxon>Bacillota</taxon>
        <taxon>Bacilli</taxon>
        <taxon>Bacillales</taxon>
        <taxon>Caryophanaceae</taxon>
        <taxon>Planococcus</taxon>
    </lineage>
</organism>
<dbReference type="Pfam" id="PF13349">
    <property type="entry name" value="DUF4097"/>
    <property type="match status" value="1"/>
</dbReference>
<evidence type="ECO:0000313" key="4">
    <source>
        <dbReference type="Proteomes" id="UP000067683"/>
    </source>
</evidence>
<protein>
    <recommendedName>
        <fullName evidence="2">DUF4097 domain-containing protein</fullName>
    </recommendedName>
</protein>
<dbReference type="Gene3D" id="2.160.20.120">
    <property type="match status" value="1"/>
</dbReference>
<dbReference type="AlphaFoldDB" id="A0A0U2J6Y5"/>
<keyword evidence="1" id="KW-0472">Membrane</keyword>
<keyword evidence="4" id="KW-1185">Reference proteome</keyword>
<feature type="transmembrane region" description="Helical" evidence="1">
    <location>
        <begin position="7"/>
        <end position="27"/>
    </location>
</feature>
<gene>
    <name evidence="3" type="ORF">AUC31_06435</name>
</gene>
<dbReference type="RefSeq" id="WP_058381589.1">
    <property type="nucleotide sequence ID" value="NZ_CP013659.2"/>
</dbReference>
<evidence type="ECO:0000313" key="3">
    <source>
        <dbReference type="EMBL" id="ALS74882.1"/>
    </source>
</evidence>
<keyword evidence="1" id="KW-1133">Transmembrane helix</keyword>
<evidence type="ECO:0000259" key="2">
    <source>
        <dbReference type="Pfam" id="PF13349"/>
    </source>
</evidence>
<proteinExistence type="predicted"/>
<dbReference type="Proteomes" id="UP000067683">
    <property type="component" value="Chromosome"/>
</dbReference>
<evidence type="ECO:0000256" key="1">
    <source>
        <dbReference type="SAM" id="Phobius"/>
    </source>
</evidence>